<accession>A0A846WQL6</accession>
<dbReference type="Gene3D" id="1.10.357.10">
    <property type="entry name" value="Tetracycline Repressor, domain 2"/>
    <property type="match status" value="1"/>
</dbReference>
<evidence type="ECO:0000256" key="1">
    <source>
        <dbReference type="ARBA" id="ARBA00023125"/>
    </source>
</evidence>
<dbReference type="InterPro" id="IPR009057">
    <property type="entry name" value="Homeodomain-like_sf"/>
</dbReference>
<keyword evidence="1 2" id="KW-0238">DNA-binding</keyword>
<evidence type="ECO:0000259" key="3">
    <source>
        <dbReference type="PROSITE" id="PS50977"/>
    </source>
</evidence>
<comment type="caution">
    <text evidence="4">The sequence shown here is derived from an EMBL/GenBank/DDBJ whole genome shotgun (WGS) entry which is preliminary data.</text>
</comment>
<evidence type="ECO:0000313" key="5">
    <source>
        <dbReference type="Proteomes" id="UP000563898"/>
    </source>
</evidence>
<dbReference type="GO" id="GO:0003700">
    <property type="term" value="F:DNA-binding transcription factor activity"/>
    <property type="evidence" value="ECO:0007669"/>
    <property type="project" value="TreeGrafter"/>
</dbReference>
<dbReference type="PROSITE" id="PS50977">
    <property type="entry name" value="HTH_TETR_2"/>
    <property type="match status" value="1"/>
</dbReference>
<proteinExistence type="predicted"/>
<dbReference type="Pfam" id="PF00440">
    <property type="entry name" value="TetR_N"/>
    <property type="match status" value="1"/>
</dbReference>
<dbReference type="InterPro" id="IPR001647">
    <property type="entry name" value="HTH_TetR"/>
</dbReference>
<gene>
    <name evidence="4" type="ORF">HGA05_15795</name>
</gene>
<sequence>MRADSVRLIEVWCSIAVMNTSKVWGGQSPQDRSSSRRESLLSAAEALLGDGGAVAVTMRAVVRAAQLSPRYFYESFASREELLFAVHDRVEDQLLQRLQNVSSSGDLRDAVRSSFEIIRDFFEEDPRRARILLREPLADDMLRSHSATRIPIFTRAVIQLLAQGHPEVAEATGGDEADWMIRSTALSGALISLYLEYTDGHIDVEPDRLVDAAVDLVYALGGLRDTRP</sequence>
<dbReference type="Proteomes" id="UP000563898">
    <property type="component" value="Unassembled WGS sequence"/>
</dbReference>
<dbReference type="GO" id="GO:0000976">
    <property type="term" value="F:transcription cis-regulatory region binding"/>
    <property type="evidence" value="ECO:0007669"/>
    <property type="project" value="TreeGrafter"/>
</dbReference>
<feature type="DNA-binding region" description="H-T-H motif" evidence="2">
    <location>
        <begin position="57"/>
        <end position="76"/>
    </location>
</feature>
<reference evidence="4 5" key="1">
    <citation type="submission" date="2020-04" db="EMBL/GenBank/DDBJ databases">
        <title>MicrobeNet Type strains.</title>
        <authorList>
            <person name="Nicholson A.C."/>
        </authorList>
    </citation>
    <scope>NUCLEOTIDE SEQUENCE [LARGE SCALE GENOMIC DNA]</scope>
    <source>
        <strain evidence="4 5">ATCC BAA-14</strain>
    </source>
</reference>
<evidence type="ECO:0000256" key="2">
    <source>
        <dbReference type="PROSITE-ProRule" id="PRU00335"/>
    </source>
</evidence>
<dbReference type="EMBL" id="JAAXPC010000008">
    <property type="protein sequence ID" value="NKY03033.1"/>
    <property type="molecule type" value="Genomic_DNA"/>
</dbReference>
<organism evidence="4 5">
    <name type="scientific">Gordonia polyisoprenivorans</name>
    <dbReference type="NCBI Taxonomy" id="84595"/>
    <lineage>
        <taxon>Bacteria</taxon>
        <taxon>Bacillati</taxon>
        <taxon>Actinomycetota</taxon>
        <taxon>Actinomycetes</taxon>
        <taxon>Mycobacteriales</taxon>
        <taxon>Gordoniaceae</taxon>
        <taxon>Gordonia</taxon>
    </lineage>
</organism>
<dbReference type="SUPFAM" id="SSF46689">
    <property type="entry name" value="Homeodomain-like"/>
    <property type="match status" value="1"/>
</dbReference>
<evidence type="ECO:0000313" key="4">
    <source>
        <dbReference type="EMBL" id="NKY03033.1"/>
    </source>
</evidence>
<name>A0A846WQL6_9ACTN</name>
<dbReference type="PANTHER" id="PTHR30055:SF209">
    <property type="entry name" value="POSSIBLE TRANSCRIPTIONAL REGULATORY PROTEIN (PROBABLY TETR-FAMILY)"/>
    <property type="match status" value="1"/>
</dbReference>
<dbReference type="AlphaFoldDB" id="A0A846WQL6"/>
<feature type="domain" description="HTH tetR-type" evidence="3">
    <location>
        <begin position="34"/>
        <end position="94"/>
    </location>
</feature>
<dbReference type="InterPro" id="IPR050109">
    <property type="entry name" value="HTH-type_TetR-like_transc_reg"/>
</dbReference>
<protein>
    <submittedName>
        <fullName evidence="4">TetR/AcrR family transcriptional regulator</fullName>
    </submittedName>
</protein>
<dbReference type="PANTHER" id="PTHR30055">
    <property type="entry name" value="HTH-TYPE TRANSCRIPTIONAL REGULATOR RUTR"/>
    <property type="match status" value="1"/>
</dbReference>